<dbReference type="OrthoDB" id="1793171at2"/>
<dbReference type="SUPFAM" id="SSF52507">
    <property type="entry name" value="Homo-oligomeric flavin-containing Cys decarboxylases, HFCD"/>
    <property type="match status" value="1"/>
</dbReference>
<dbReference type="Gene3D" id="3.40.50.1950">
    <property type="entry name" value="Flavin prenyltransferase-like"/>
    <property type="match status" value="1"/>
</dbReference>
<reference evidence="2 3" key="1">
    <citation type="submission" date="2018-10" db="EMBL/GenBank/DDBJ databases">
        <title>Transmission dynamics of multidrug resistant bacteria on intensive care unit surfaces.</title>
        <authorList>
            <person name="D'Souza A.W."/>
            <person name="Potter R.F."/>
            <person name="Wallace M."/>
            <person name="Shupe A."/>
            <person name="Patel S."/>
            <person name="Sun S."/>
            <person name="Gul D."/>
            <person name="Kwon J.H."/>
            <person name="Andleeb S."/>
            <person name="Burnham C.-A.D."/>
            <person name="Dantas G."/>
        </authorList>
    </citation>
    <scope>NUCLEOTIDE SEQUENCE [LARGE SCALE GENOMIC DNA]</scope>
    <source>
        <strain evidence="2 3">AS_373</strain>
    </source>
</reference>
<accession>A0A427UZZ7</accession>
<name>A0A427UZZ7_9ENTR</name>
<evidence type="ECO:0000313" key="3">
    <source>
        <dbReference type="Proteomes" id="UP000275331"/>
    </source>
</evidence>
<protein>
    <recommendedName>
        <fullName evidence="1">Flavoprotein domain-containing protein</fullName>
    </recommendedName>
</protein>
<evidence type="ECO:0000259" key="1">
    <source>
        <dbReference type="Pfam" id="PF02441"/>
    </source>
</evidence>
<dbReference type="InterPro" id="IPR003382">
    <property type="entry name" value="Flavoprotein"/>
</dbReference>
<dbReference type="InterPro" id="IPR036551">
    <property type="entry name" value="Flavin_trans-like"/>
</dbReference>
<dbReference type="RefSeq" id="WP_125293754.1">
    <property type="nucleotide sequence ID" value="NZ_JAPTZM010000002.1"/>
</dbReference>
<organism evidence="2 3">
    <name type="scientific">Atlantibacter subterraneus</name>
    <dbReference type="NCBI Taxonomy" id="255519"/>
    <lineage>
        <taxon>Bacteria</taxon>
        <taxon>Pseudomonadati</taxon>
        <taxon>Pseudomonadota</taxon>
        <taxon>Gammaproteobacteria</taxon>
        <taxon>Enterobacterales</taxon>
        <taxon>Enterobacteriaceae</taxon>
        <taxon>Atlantibacter</taxon>
    </lineage>
</organism>
<dbReference type="AlphaFoldDB" id="A0A427UZZ7"/>
<dbReference type="Proteomes" id="UP000275331">
    <property type="component" value="Unassembled WGS sequence"/>
</dbReference>
<dbReference type="EMBL" id="RHXB01000006">
    <property type="protein sequence ID" value="RSE26023.1"/>
    <property type="molecule type" value="Genomic_DNA"/>
</dbReference>
<evidence type="ECO:0000313" key="2">
    <source>
        <dbReference type="EMBL" id="RSE26023.1"/>
    </source>
</evidence>
<proteinExistence type="predicted"/>
<gene>
    <name evidence="2" type="ORF">EGT71_10735</name>
</gene>
<comment type="caution">
    <text evidence="2">The sequence shown here is derived from an EMBL/GenBank/DDBJ whole genome shotgun (WGS) entry which is preliminary data.</text>
</comment>
<dbReference type="GO" id="GO:0003824">
    <property type="term" value="F:catalytic activity"/>
    <property type="evidence" value="ECO:0007669"/>
    <property type="project" value="InterPro"/>
</dbReference>
<dbReference type="Pfam" id="PF02441">
    <property type="entry name" value="Flavoprotein"/>
    <property type="match status" value="1"/>
</dbReference>
<feature type="domain" description="Flavoprotein" evidence="1">
    <location>
        <begin position="27"/>
        <end position="134"/>
    </location>
</feature>
<sequence length="238" mass="25514">MDSQTLSQLLDRVIAELLAQSVAEKNVRVVVTGDDISSLPETLSCLAALEQAGYQLWVSFSHSASQSTLKSACVDALRQRGSHAGFDRSPPHYEALYLPALSVNSMSKIALGIRDNLACEAVFQALQHRKRVIATLHPQCVDSTLPLPLLARLEGYAQVLESYGIALSGKRAAHASPVPVSQSAPAAALPVAGKKRLITLRDIRLLASGEALRIAGNTLITPAARDEIQRRNLTVIHG</sequence>